<accession>A0A3P6SZ07</accession>
<keyword evidence="1" id="KW-1133">Transmembrane helix</keyword>
<feature type="transmembrane region" description="Helical" evidence="1">
    <location>
        <begin position="6"/>
        <end position="25"/>
    </location>
</feature>
<reference evidence="2 3" key="1">
    <citation type="submission" date="2018-11" db="EMBL/GenBank/DDBJ databases">
        <authorList>
            <consortium name="Pathogen Informatics"/>
        </authorList>
    </citation>
    <scope>NUCLEOTIDE SEQUENCE [LARGE SCALE GENOMIC DNA]</scope>
</reference>
<dbReference type="Gene3D" id="3.60.21.10">
    <property type="match status" value="1"/>
</dbReference>
<evidence type="ECO:0000313" key="3">
    <source>
        <dbReference type="Proteomes" id="UP000271889"/>
    </source>
</evidence>
<organism evidence="2 3">
    <name type="scientific">Cylicostephanus goldi</name>
    <name type="common">Nematode worm</name>
    <dbReference type="NCBI Taxonomy" id="71465"/>
    <lineage>
        <taxon>Eukaryota</taxon>
        <taxon>Metazoa</taxon>
        <taxon>Ecdysozoa</taxon>
        <taxon>Nematoda</taxon>
        <taxon>Chromadorea</taxon>
        <taxon>Rhabditida</taxon>
        <taxon>Rhabditina</taxon>
        <taxon>Rhabditomorpha</taxon>
        <taxon>Strongyloidea</taxon>
        <taxon>Strongylidae</taxon>
        <taxon>Cylicostephanus</taxon>
    </lineage>
</organism>
<keyword evidence="1" id="KW-0812">Transmembrane</keyword>
<keyword evidence="1" id="KW-0472">Membrane</keyword>
<keyword evidence="3" id="KW-1185">Reference proteome</keyword>
<evidence type="ECO:0000313" key="2">
    <source>
        <dbReference type="EMBL" id="VDK80606.1"/>
    </source>
</evidence>
<name>A0A3P6SZ07_CYLGO</name>
<evidence type="ECO:0000256" key="1">
    <source>
        <dbReference type="SAM" id="Phobius"/>
    </source>
</evidence>
<dbReference type="AlphaFoldDB" id="A0A3P6SZ07"/>
<dbReference type="InterPro" id="IPR029052">
    <property type="entry name" value="Metallo-depent_PP-like"/>
</dbReference>
<dbReference type="EMBL" id="UYRV01027213">
    <property type="protein sequence ID" value="VDK80606.1"/>
    <property type="molecule type" value="Genomic_DNA"/>
</dbReference>
<dbReference type="OrthoDB" id="411211at2759"/>
<proteinExistence type="predicted"/>
<protein>
    <recommendedName>
        <fullName evidence="4">Calcineurin-like phosphoesterase domain-containing protein</fullName>
    </recommendedName>
</protein>
<dbReference type="Proteomes" id="UP000271889">
    <property type="component" value="Unassembled WGS sequence"/>
</dbReference>
<gene>
    <name evidence="2" type="ORF">CGOC_LOCUS7733</name>
</gene>
<evidence type="ECO:0008006" key="4">
    <source>
        <dbReference type="Google" id="ProtNLM"/>
    </source>
</evidence>
<dbReference type="SUPFAM" id="SSF56300">
    <property type="entry name" value="Metallo-dependent phosphatases"/>
    <property type="match status" value="1"/>
</dbReference>
<sequence>MVMYDSLIVVVMIDLVGLAIIGLITRSPTSSGFEKTDDAIVETFFMTKGRDADLGSLHLIVVGDIGGLPFYPYYTRAQRKVAQTMAKWAIGHNLHGVINAGDNMYFTGVNNEYSYRFRVSSLQF</sequence>